<reference evidence="2 3" key="1">
    <citation type="journal article" date="2014" name="Agronomy (Basel)">
        <title>A Draft Genome Sequence for Ensete ventricosum, the Drought-Tolerant Tree Against Hunger.</title>
        <authorList>
            <person name="Harrison J."/>
            <person name="Moore K.A."/>
            <person name="Paszkiewicz K."/>
            <person name="Jones T."/>
            <person name="Grant M."/>
            <person name="Ambacheew D."/>
            <person name="Muzemil S."/>
            <person name="Studholme D.J."/>
        </authorList>
    </citation>
    <scope>NUCLEOTIDE SEQUENCE [LARGE SCALE GENOMIC DNA]</scope>
</reference>
<evidence type="ECO:0000256" key="1">
    <source>
        <dbReference type="SAM" id="MobiDB-lite"/>
    </source>
</evidence>
<dbReference type="EMBL" id="AMZH03000800">
    <property type="protein sequence ID" value="RRT81897.1"/>
    <property type="molecule type" value="Genomic_DNA"/>
</dbReference>
<evidence type="ECO:0000313" key="2">
    <source>
        <dbReference type="EMBL" id="RRT81897.1"/>
    </source>
</evidence>
<dbReference type="Proteomes" id="UP000287651">
    <property type="component" value="Unassembled WGS sequence"/>
</dbReference>
<sequence>MLGIPNPHQRFPNAQRWASVPDPVDVRPTCVGQVSPTPITVHLTREGHASLTIIHIRPTCGGRASSGPVSICPTRGGRMFVTLVGILGRASMRLLQIPIPILSLPSHQAHNLSNPFSSQSAHTSIDGNITRTSGTWDNFLRSSSVCIWRRLALRRRLSRGAPPSNRSEEVPSPSPAKRGQLSTIKNKRVREINVM</sequence>
<accession>A0A427B0I6</accession>
<feature type="region of interest" description="Disordered" evidence="1">
    <location>
        <begin position="159"/>
        <end position="181"/>
    </location>
</feature>
<dbReference type="AlphaFoldDB" id="A0A427B0I6"/>
<protein>
    <submittedName>
        <fullName evidence="2">Uncharacterized protein</fullName>
    </submittedName>
</protein>
<organism evidence="2 3">
    <name type="scientific">Ensete ventricosum</name>
    <name type="common">Abyssinian banana</name>
    <name type="synonym">Musa ensete</name>
    <dbReference type="NCBI Taxonomy" id="4639"/>
    <lineage>
        <taxon>Eukaryota</taxon>
        <taxon>Viridiplantae</taxon>
        <taxon>Streptophyta</taxon>
        <taxon>Embryophyta</taxon>
        <taxon>Tracheophyta</taxon>
        <taxon>Spermatophyta</taxon>
        <taxon>Magnoliopsida</taxon>
        <taxon>Liliopsida</taxon>
        <taxon>Zingiberales</taxon>
        <taxon>Musaceae</taxon>
        <taxon>Ensete</taxon>
    </lineage>
</organism>
<evidence type="ECO:0000313" key="3">
    <source>
        <dbReference type="Proteomes" id="UP000287651"/>
    </source>
</evidence>
<comment type="caution">
    <text evidence="2">The sequence shown here is derived from an EMBL/GenBank/DDBJ whole genome shotgun (WGS) entry which is preliminary data.</text>
</comment>
<gene>
    <name evidence="2" type="ORF">B296_00014819</name>
</gene>
<name>A0A427B0I6_ENSVE</name>
<proteinExistence type="predicted"/>